<sequence>MKKSMLNPRFKNHLCLLGGLLISLSTLAQTKSLRGTVKDLSNLPIPGVSVVVKGTTQGTITGMDGSFVLEGDINNEAILVFSFIGLETKEIPVGDQTQFNVTMQDEVMGINEVVVVGYGTQKKKDITGSVALVDAEELESRPNTQLGSLIQGRAAGVRVASSSGKPSQGLSIRVRGTNSITAGSEPLYVIDGIPTSDTRSINPADVETLTVLKDASSAAIYGAQGANGVVLITTKQGKEGKPKVTLDAYTGFSEVWKTLEVLNGEQYRDLMTEMGQSTDWNRYNKNTDWQNEVFRRGVSQNYQLSLSGKTGGTTYYVSGGWVQQAGAVRSSEMDRANFKINLDQEVNNWLSIGTRIAYTKYRDVDVNDGSAVNNGGVLIGAINTPSVIGIYNEDGTFTSNPFQNWENPVASTDGSDREYKSERFLGNMYLKVKFLKDFSFKSNFGVDYSNGIYDYFLDPYRTSYGIAKQGKATNNTDRTSYWMAENTLSYNKKIGNHTIEALAGSVVQKFLWESAYITTENFASDGVTTTNGGSIIASAGNNKSEKSNASYISRLNYAFADKYLLTANFRADASSVFGKDNRWGYFPSFSAGWRISHESFMNDLSFLNDLKVRAGWGIVGNDQISNYAYYGTVGSNNYPIGTLMPGTYPNAMDNNALKWEESEQTNIGLDISVLNGRVQFIADAYRRITRDLLLDAPLPTSTGFTSALQNIGNLENKGLEFSLNTTNIDKEVKWNTTFNISFNSNEVTNLVVESLPMGNIANRGEAILLEEGQSLGTLYGYIWGGVDPATGNAYYVDKNGESTFTPDADDRTIIGNANPDFFYGLNNSVSYKGIGLTVFLEGSYGNDMLNATRIDSEGMTDPKNQLLTVNNRWRKEGDVADIPKASWANTDNSRISTRFVEDASYIRLKTVTLSYDLPKSLLSKINLSNVRVYATGENLLTFTDYSGFDPEVNAFGGSNTMQGIDYGTYPQTRNLIFGLNVTF</sequence>
<dbReference type="InterPro" id="IPR039426">
    <property type="entry name" value="TonB-dep_rcpt-like"/>
</dbReference>
<dbReference type="InterPro" id="IPR036942">
    <property type="entry name" value="Beta-barrel_TonB_sf"/>
</dbReference>
<keyword evidence="2 8" id="KW-0813">Transport</keyword>
<evidence type="ECO:0000256" key="8">
    <source>
        <dbReference type="PROSITE-ProRule" id="PRU01360"/>
    </source>
</evidence>
<proteinExistence type="inferred from homology"/>
<keyword evidence="7 8" id="KW-0998">Cell outer membrane</keyword>
<comment type="similarity">
    <text evidence="8 9">Belongs to the TonB-dependent receptor family.</text>
</comment>
<evidence type="ECO:0000259" key="12">
    <source>
        <dbReference type="Pfam" id="PF07715"/>
    </source>
</evidence>
<keyword evidence="3 8" id="KW-1134">Transmembrane beta strand</keyword>
<evidence type="ECO:0000256" key="6">
    <source>
        <dbReference type="ARBA" id="ARBA00023136"/>
    </source>
</evidence>
<reference evidence="13 14" key="1">
    <citation type="journal article" date="2015" name="Int. J. Syst. Evol. Microbiol.">
        <title>Carboxylicivirga linearis sp. nov., isolated from a sea cucumber culture pond.</title>
        <authorList>
            <person name="Wang F.Q."/>
            <person name="Zhou Y.X."/>
            <person name="Lin X.Z."/>
            <person name="Chen G.J."/>
            <person name="Du Z.J."/>
        </authorList>
    </citation>
    <scope>NUCLEOTIDE SEQUENCE [LARGE SCALE GENOMIC DNA]</scope>
    <source>
        <strain evidence="13 14">FB218</strain>
    </source>
</reference>
<dbReference type="PROSITE" id="PS52016">
    <property type="entry name" value="TONB_DEPENDENT_REC_3"/>
    <property type="match status" value="1"/>
</dbReference>
<evidence type="ECO:0000256" key="2">
    <source>
        <dbReference type="ARBA" id="ARBA00022448"/>
    </source>
</evidence>
<evidence type="ECO:0000256" key="9">
    <source>
        <dbReference type="RuleBase" id="RU003357"/>
    </source>
</evidence>
<evidence type="ECO:0000259" key="11">
    <source>
        <dbReference type="Pfam" id="PF00593"/>
    </source>
</evidence>
<dbReference type="SUPFAM" id="SSF49464">
    <property type="entry name" value="Carboxypeptidase regulatory domain-like"/>
    <property type="match status" value="1"/>
</dbReference>
<organism evidence="13 14">
    <name type="scientific">Carboxylicivirga linearis</name>
    <dbReference type="NCBI Taxonomy" id="1628157"/>
    <lineage>
        <taxon>Bacteria</taxon>
        <taxon>Pseudomonadati</taxon>
        <taxon>Bacteroidota</taxon>
        <taxon>Bacteroidia</taxon>
        <taxon>Marinilabiliales</taxon>
        <taxon>Marinilabiliaceae</taxon>
        <taxon>Carboxylicivirga</taxon>
    </lineage>
</organism>
<feature type="chain" id="PRO_5045364134" evidence="10">
    <location>
        <begin position="29"/>
        <end position="983"/>
    </location>
</feature>
<keyword evidence="10" id="KW-0732">Signal</keyword>
<comment type="caution">
    <text evidence="13">The sequence shown here is derived from an EMBL/GenBank/DDBJ whole genome shotgun (WGS) entry which is preliminary data.</text>
</comment>
<keyword evidence="5 9" id="KW-0798">TonB box</keyword>
<dbReference type="Pfam" id="PF13715">
    <property type="entry name" value="CarbopepD_reg_2"/>
    <property type="match status" value="1"/>
</dbReference>
<dbReference type="Pfam" id="PF07715">
    <property type="entry name" value="Plug"/>
    <property type="match status" value="1"/>
</dbReference>
<keyword evidence="6 8" id="KW-0472">Membrane</keyword>
<dbReference type="InterPro" id="IPR023996">
    <property type="entry name" value="TonB-dep_OMP_SusC/RagA"/>
</dbReference>
<evidence type="ECO:0000256" key="10">
    <source>
        <dbReference type="SAM" id="SignalP"/>
    </source>
</evidence>
<dbReference type="Gene3D" id="2.170.130.10">
    <property type="entry name" value="TonB-dependent receptor, plug domain"/>
    <property type="match status" value="1"/>
</dbReference>
<dbReference type="RefSeq" id="WP_212215618.1">
    <property type="nucleotide sequence ID" value="NZ_JAGUCO010000004.1"/>
</dbReference>
<dbReference type="InterPro" id="IPR023997">
    <property type="entry name" value="TonB-dep_OMP_SusC/RagA_CS"/>
</dbReference>
<dbReference type="Proteomes" id="UP000708576">
    <property type="component" value="Unassembled WGS sequence"/>
</dbReference>
<protein>
    <submittedName>
        <fullName evidence="13">TonB-dependent receptor</fullName>
    </submittedName>
</protein>
<gene>
    <name evidence="13" type="ORF">KEM10_08805</name>
</gene>
<evidence type="ECO:0000256" key="5">
    <source>
        <dbReference type="ARBA" id="ARBA00023077"/>
    </source>
</evidence>
<dbReference type="NCBIfam" id="TIGR04057">
    <property type="entry name" value="SusC_RagA_signa"/>
    <property type="match status" value="1"/>
</dbReference>
<dbReference type="EMBL" id="JAGUCO010000004">
    <property type="protein sequence ID" value="MBS2098376.1"/>
    <property type="molecule type" value="Genomic_DNA"/>
</dbReference>
<evidence type="ECO:0000256" key="4">
    <source>
        <dbReference type="ARBA" id="ARBA00022692"/>
    </source>
</evidence>
<dbReference type="NCBIfam" id="TIGR04056">
    <property type="entry name" value="OMP_RagA_SusC"/>
    <property type="match status" value="1"/>
</dbReference>
<dbReference type="Pfam" id="PF00593">
    <property type="entry name" value="TonB_dep_Rec_b-barrel"/>
    <property type="match status" value="1"/>
</dbReference>
<evidence type="ECO:0000313" key="13">
    <source>
        <dbReference type="EMBL" id="MBS2098376.1"/>
    </source>
</evidence>
<dbReference type="InterPro" id="IPR012910">
    <property type="entry name" value="Plug_dom"/>
</dbReference>
<dbReference type="SUPFAM" id="SSF56935">
    <property type="entry name" value="Porins"/>
    <property type="match status" value="1"/>
</dbReference>
<feature type="domain" description="TonB-dependent receptor-like beta-barrel" evidence="11">
    <location>
        <begin position="396"/>
        <end position="939"/>
    </location>
</feature>
<dbReference type="InterPro" id="IPR037066">
    <property type="entry name" value="Plug_dom_sf"/>
</dbReference>
<comment type="subcellular location">
    <subcellularLocation>
        <location evidence="1 8">Cell outer membrane</location>
        <topology evidence="1 8">Multi-pass membrane protein</topology>
    </subcellularLocation>
</comment>
<keyword evidence="14" id="KW-1185">Reference proteome</keyword>
<keyword evidence="4 8" id="KW-0812">Transmembrane</keyword>
<evidence type="ECO:0000256" key="1">
    <source>
        <dbReference type="ARBA" id="ARBA00004571"/>
    </source>
</evidence>
<accession>A0ABS5JTZ6</accession>
<name>A0ABS5JTZ6_9BACT</name>
<evidence type="ECO:0000313" key="14">
    <source>
        <dbReference type="Proteomes" id="UP000708576"/>
    </source>
</evidence>
<dbReference type="Gene3D" id="2.40.170.20">
    <property type="entry name" value="TonB-dependent receptor, beta-barrel domain"/>
    <property type="match status" value="1"/>
</dbReference>
<dbReference type="InterPro" id="IPR008969">
    <property type="entry name" value="CarboxyPept-like_regulatory"/>
</dbReference>
<keyword evidence="13" id="KW-0675">Receptor</keyword>
<evidence type="ECO:0000256" key="7">
    <source>
        <dbReference type="ARBA" id="ARBA00023237"/>
    </source>
</evidence>
<feature type="signal peptide" evidence="10">
    <location>
        <begin position="1"/>
        <end position="28"/>
    </location>
</feature>
<evidence type="ECO:0000256" key="3">
    <source>
        <dbReference type="ARBA" id="ARBA00022452"/>
    </source>
</evidence>
<dbReference type="InterPro" id="IPR000531">
    <property type="entry name" value="Beta-barrel_TonB"/>
</dbReference>
<feature type="domain" description="TonB-dependent receptor plug" evidence="12">
    <location>
        <begin position="122"/>
        <end position="229"/>
    </location>
</feature>